<accession>A0A060A4N5</accession>
<dbReference type="AlphaFoldDB" id="A0A060A4N5"/>
<dbReference type="Pfam" id="PF00453">
    <property type="entry name" value="Ribosomal_L20"/>
    <property type="match status" value="1"/>
</dbReference>
<sequence length="86" mass="10529">MKSLVHRCKFKHRKLQKRNINRFNNIIINSFLVINNDLSYKYLKFLLKRNKIILNRKVLSDLFIFEKRFLASINNLFLFMNLVKII</sequence>
<dbReference type="Gene3D" id="1.10.1900.20">
    <property type="entry name" value="Ribosomal protein L20"/>
    <property type="match status" value="1"/>
</dbReference>
<dbReference type="InterPro" id="IPR035566">
    <property type="entry name" value="Ribosomal_protein_bL20_C"/>
</dbReference>
<dbReference type="GO" id="GO:0019843">
    <property type="term" value="F:rRNA binding"/>
    <property type="evidence" value="ECO:0007669"/>
    <property type="project" value="InterPro"/>
</dbReference>
<keyword evidence="3" id="KW-0687">Ribonucleoprotein</keyword>
<dbReference type="GO" id="GO:0006412">
    <property type="term" value="P:translation"/>
    <property type="evidence" value="ECO:0007669"/>
    <property type="project" value="InterPro"/>
</dbReference>
<evidence type="ECO:0000256" key="1">
    <source>
        <dbReference type="ARBA" id="ARBA00007698"/>
    </source>
</evidence>
<name>A0A060A4N5_9RHOD</name>
<reference evidence="4" key="1">
    <citation type="submission" date="2014-03" db="EMBL/GenBank/DDBJ databases">
        <title>Metagenomic reconstruction of the complete chloroplast and mitochondrial genomes of a novel unicellular red alga from the Cyanidiaceae family.</title>
        <authorList>
            <person name="Servin-Garciduenas L.E."/>
            <person name="Martinez-Romero E."/>
        </authorList>
    </citation>
    <scope>NUCLEOTIDE SEQUENCE</scope>
    <source>
        <strain evidence="4">MX-AZ01</strain>
    </source>
</reference>
<evidence type="ECO:0000313" key="4">
    <source>
        <dbReference type="EMBL" id="AIA61064.1"/>
    </source>
</evidence>
<organism evidence="4">
    <name type="scientific">Cyanidiaceae sp. MX-AZ01</name>
    <dbReference type="NCBI Taxonomy" id="1503164"/>
    <lineage>
        <taxon>Eukaryota</taxon>
        <taxon>Rhodophyta</taxon>
        <taxon>Bangiophyceae</taxon>
        <taxon>Cyanidiales</taxon>
        <taxon>Cyanidiaceae</taxon>
    </lineage>
</organism>
<comment type="similarity">
    <text evidence="1">Belongs to the bacterial ribosomal protein bL20 family.</text>
</comment>
<evidence type="ECO:0000256" key="2">
    <source>
        <dbReference type="ARBA" id="ARBA00022980"/>
    </source>
</evidence>
<gene>
    <name evidence="4" type="primary">rpl20</name>
</gene>
<protein>
    <submittedName>
        <fullName evidence="4">50S ribosomal protein L20</fullName>
    </submittedName>
</protein>
<dbReference type="EMBL" id="KJ569774">
    <property type="protein sequence ID" value="AIA61064.1"/>
    <property type="molecule type" value="Genomic_DNA"/>
</dbReference>
<keyword evidence="4" id="KW-0496">Mitochondrion</keyword>
<dbReference type="InterPro" id="IPR005813">
    <property type="entry name" value="Ribosomal_bL20"/>
</dbReference>
<dbReference type="GO" id="GO:1990904">
    <property type="term" value="C:ribonucleoprotein complex"/>
    <property type="evidence" value="ECO:0007669"/>
    <property type="project" value="UniProtKB-KW"/>
</dbReference>
<dbReference type="SUPFAM" id="SSF74731">
    <property type="entry name" value="Ribosomal protein L20"/>
    <property type="match status" value="1"/>
</dbReference>
<keyword evidence="2 4" id="KW-0689">Ribosomal protein</keyword>
<geneLocation type="mitochondrion" evidence="4"/>
<dbReference type="GO" id="GO:0005840">
    <property type="term" value="C:ribosome"/>
    <property type="evidence" value="ECO:0007669"/>
    <property type="project" value="UniProtKB-KW"/>
</dbReference>
<proteinExistence type="inferred from homology"/>
<evidence type="ECO:0000256" key="3">
    <source>
        <dbReference type="ARBA" id="ARBA00023274"/>
    </source>
</evidence>
<dbReference type="GO" id="GO:0003735">
    <property type="term" value="F:structural constituent of ribosome"/>
    <property type="evidence" value="ECO:0007669"/>
    <property type="project" value="InterPro"/>
</dbReference>